<evidence type="ECO:0000259" key="6">
    <source>
        <dbReference type="PROSITE" id="PS50089"/>
    </source>
</evidence>
<dbReference type="EMBL" id="CMVM020000384">
    <property type="status" value="NOT_ANNOTATED_CDS"/>
    <property type="molecule type" value="Genomic_DNA"/>
</dbReference>
<evidence type="ECO:0000256" key="3">
    <source>
        <dbReference type="PROSITE-ProRule" id="PRU00175"/>
    </source>
</evidence>
<evidence type="ECO:0000256" key="1">
    <source>
        <dbReference type="ARBA" id="ARBA00022771"/>
    </source>
</evidence>
<organism evidence="7 8">
    <name type="scientific">Onchocerca volvulus</name>
    <dbReference type="NCBI Taxonomy" id="6282"/>
    <lineage>
        <taxon>Eukaryota</taxon>
        <taxon>Metazoa</taxon>
        <taxon>Ecdysozoa</taxon>
        <taxon>Nematoda</taxon>
        <taxon>Chromadorea</taxon>
        <taxon>Rhabditida</taxon>
        <taxon>Spirurina</taxon>
        <taxon>Spiruromorpha</taxon>
        <taxon>Filarioidea</taxon>
        <taxon>Onchocercidae</taxon>
        <taxon>Onchocerca</taxon>
    </lineage>
</organism>
<dbReference type="PANTHER" id="PTHR14879">
    <property type="entry name" value="CASPASE REGULATOR, RING FINGER DOMAIN-CONTAINING"/>
    <property type="match status" value="1"/>
</dbReference>
<reference evidence="7" key="2">
    <citation type="submission" date="2022-06" db="UniProtKB">
        <authorList>
            <consortium name="EnsemblMetazoa"/>
        </authorList>
    </citation>
    <scope>IDENTIFICATION</scope>
</reference>
<keyword evidence="8" id="KW-1185">Reference proteome</keyword>
<protein>
    <submittedName>
        <fullName evidence="7">RING-type domain-containing protein</fullName>
    </submittedName>
</protein>
<feature type="coiled-coil region" evidence="4">
    <location>
        <begin position="763"/>
        <end position="817"/>
    </location>
</feature>
<dbReference type="GO" id="GO:0008270">
    <property type="term" value="F:zinc ion binding"/>
    <property type="evidence" value="ECO:0007669"/>
    <property type="project" value="UniProtKB-KW"/>
</dbReference>
<evidence type="ECO:0000313" key="7">
    <source>
        <dbReference type="EnsemblMetazoa" id="OVOC11990.1"/>
    </source>
</evidence>
<sequence length="867" mass="99303">MDCRNFIDRNILNCASGSKIEMDDDANEMKDLRSFTGVSSPYRTMAVSPDAKKLLFKKTNKKLYLYDIDDENQCSDYTITGIDLKHEEDTIFDIAFLDEKTICLILQNREGNLYITKGTLNSALKMVIICSIITFTQIVCKKHYTTTIIYDETGPVLISYPLSSQNKTSNDSPKIWLLHLSHFYLRNGIRTVVIELSIKDKKALFCDPFIYQNCVYLFNRFENTILRIAIIGKNRGRTQILNTHPDSRFQRPNSKYANRCLFLLRNIILIYYHQRLDKPDDEPQLWILKLKTMTWHRLQLILNHHFPIGLVNFQKANNEELAYLHGECGRNKCQEKSYEPTDSMYRASLIDRDRKSTKSSKRSVSTIEVQHSTCNGNVRVESTAFSGCLPPSLRYIRKYNRDKVKKNSHPSSSSSSSPSSSSTTTITTTTTTKLAQKNQQIQLLSPLSTSSAPSSGLSPSIKTTIKANNNQQNGGKQYVHWSEQMADEGDTLTISEQLKLAKDMGYSDEEIMQAISMNCARDGSYRAFSSTNAMIDMLARVQRMYETTESICSGSGMSNKYESIMQLEDRNDTDLKRSSYIRDSPLNTFGSSIRRATSFQTASPSILKSPDMGTTSFHEYRSSPPQFQLQRLLDAFEKEQKSFNDESTRSIRALEERCRQFADNQAILQVRLLEKDSEIELLKVQLNTSSVIDEQLRLTKTKLDTELLENKSKSDQIRVLTEQAEIVKKQHENEIREKDKCISELFSKLKAAEDASKPAFEKTANLQSEIDELKRQLAKKEADLEKCGNCYDEMRKAEQLIEQIRLERDEVRSTLNKIPTCVICLDKRPQMLYMPCSHFICCEGCGSRFEQCPACRQKICGKITVYQ</sequence>
<dbReference type="Pfam" id="PF13920">
    <property type="entry name" value="zf-C3HC4_3"/>
    <property type="match status" value="1"/>
</dbReference>
<name>A0A8R1XU28_ONCVO</name>
<keyword evidence="4" id="KW-0175">Coiled coil</keyword>
<dbReference type="InterPro" id="IPR051728">
    <property type="entry name" value="RING-FYVE_E3_ubiquitin-ligase"/>
</dbReference>
<feature type="region of interest" description="Disordered" evidence="5">
    <location>
        <begin position="403"/>
        <end position="429"/>
    </location>
</feature>
<dbReference type="PROSITE" id="PS50089">
    <property type="entry name" value="ZF_RING_2"/>
    <property type="match status" value="1"/>
</dbReference>
<reference evidence="8" key="1">
    <citation type="submission" date="2013-10" db="EMBL/GenBank/DDBJ databases">
        <title>Genome sequencing of Onchocerca volvulus.</title>
        <authorList>
            <person name="Cotton J."/>
            <person name="Tsai J."/>
            <person name="Stanley E."/>
            <person name="Tracey A."/>
            <person name="Holroyd N."/>
            <person name="Lustigman S."/>
            <person name="Berriman M."/>
        </authorList>
    </citation>
    <scope>NUCLEOTIDE SEQUENCE</scope>
</reference>
<evidence type="ECO:0000256" key="4">
    <source>
        <dbReference type="SAM" id="Coils"/>
    </source>
</evidence>
<dbReference type="EnsemblMetazoa" id="OVOC11990.1">
    <property type="protein sequence ID" value="OVOC11990.1"/>
    <property type="gene ID" value="WBGene00248799"/>
</dbReference>
<evidence type="ECO:0000256" key="2">
    <source>
        <dbReference type="ARBA" id="ARBA00022833"/>
    </source>
</evidence>
<dbReference type="Proteomes" id="UP000024404">
    <property type="component" value="Unassembled WGS sequence"/>
</dbReference>
<proteinExistence type="predicted"/>
<dbReference type="PANTHER" id="PTHR14879:SF5">
    <property type="entry name" value="RING-TYPE DOMAIN-CONTAINING PROTEIN"/>
    <property type="match status" value="1"/>
</dbReference>
<keyword evidence="1 3" id="KW-0863">Zinc-finger</keyword>
<dbReference type="SUPFAM" id="SSF57850">
    <property type="entry name" value="RING/U-box"/>
    <property type="match status" value="1"/>
</dbReference>
<feature type="domain" description="RING-type" evidence="6">
    <location>
        <begin position="821"/>
        <end position="856"/>
    </location>
</feature>
<feature type="compositionally biased region" description="Low complexity" evidence="5">
    <location>
        <begin position="411"/>
        <end position="429"/>
    </location>
</feature>
<evidence type="ECO:0000313" key="8">
    <source>
        <dbReference type="Proteomes" id="UP000024404"/>
    </source>
</evidence>
<dbReference type="InterPro" id="IPR001841">
    <property type="entry name" value="Znf_RING"/>
</dbReference>
<dbReference type="InterPro" id="IPR013083">
    <property type="entry name" value="Znf_RING/FYVE/PHD"/>
</dbReference>
<evidence type="ECO:0000256" key="5">
    <source>
        <dbReference type="SAM" id="MobiDB-lite"/>
    </source>
</evidence>
<accession>A0A8R1XU28</accession>
<dbReference type="SUPFAM" id="SSF82171">
    <property type="entry name" value="DPP6 N-terminal domain-like"/>
    <property type="match status" value="1"/>
</dbReference>
<keyword evidence="2" id="KW-0862">Zinc</keyword>
<dbReference type="AlphaFoldDB" id="A0A8R1XU28"/>
<dbReference type="Gene3D" id="3.30.40.10">
    <property type="entry name" value="Zinc/RING finger domain, C3HC4 (zinc finger)"/>
    <property type="match status" value="1"/>
</dbReference>
<keyword evidence="1 3" id="KW-0479">Metal-binding</keyword>